<dbReference type="Proteomes" id="UP000016569">
    <property type="component" value="Unassembled WGS sequence"/>
</dbReference>
<dbReference type="EMBL" id="BATC01000051">
    <property type="protein sequence ID" value="GAD60071.1"/>
    <property type="molecule type" value="Genomic_DNA"/>
</dbReference>
<comment type="caution">
    <text evidence="2">The sequence shown here is derived from an EMBL/GenBank/DDBJ whole genome shotgun (WGS) entry which is preliminary data.</text>
</comment>
<feature type="region of interest" description="Disordered" evidence="1">
    <location>
        <begin position="1"/>
        <end position="38"/>
    </location>
</feature>
<reference evidence="3" key="1">
    <citation type="journal article" date="2013" name="Genome Announc.">
        <title>Draft Genome Sequence of the Dimorphic Prosthecate Bacterium Brevundimonas abyssalis TAR-001T.</title>
        <authorList>
            <person name="Tsubouchi T."/>
            <person name="Nishi S."/>
            <person name="Usui K."/>
            <person name="Shimane Y."/>
            <person name="Takaki Y."/>
            <person name="Maruyama T."/>
            <person name="Hatada Y."/>
        </authorList>
    </citation>
    <scope>NUCLEOTIDE SEQUENCE [LARGE SCALE GENOMIC DNA]</scope>
    <source>
        <strain evidence="3">TAR-001</strain>
    </source>
</reference>
<organism evidence="2 3">
    <name type="scientific">Brevundimonas abyssalis TAR-001</name>
    <dbReference type="NCBI Taxonomy" id="1391729"/>
    <lineage>
        <taxon>Bacteria</taxon>
        <taxon>Pseudomonadati</taxon>
        <taxon>Pseudomonadota</taxon>
        <taxon>Alphaproteobacteria</taxon>
        <taxon>Caulobacterales</taxon>
        <taxon>Caulobacteraceae</taxon>
        <taxon>Brevundimonas</taxon>
    </lineage>
</organism>
<name>A0A8E0TT91_9CAUL</name>
<accession>A0A8E0TT91</accession>
<dbReference type="AlphaFoldDB" id="A0A8E0TT91"/>
<proteinExistence type="predicted"/>
<evidence type="ECO:0000313" key="3">
    <source>
        <dbReference type="Proteomes" id="UP000016569"/>
    </source>
</evidence>
<sequence length="38" mass="4216">MQIRNHQRALALQPQAPEGRMPTSASLTAMTAEPHDRC</sequence>
<evidence type="ECO:0000313" key="2">
    <source>
        <dbReference type="EMBL" id="GAD60071.1"/>
    </source>
</evidence>
<keyword evidence="3" id="KW-1185">Reference proteome</keyword>
<evidence type="ECO:0000256" key="1">
    <source>
        <dbReference type="SAM" id="MobiDB-lite"/>
    </source>
</evidence>
<gene>
    <name evidence="2" type="ORF">MBEBAB_2321</name>
</gene>
<protein>
    <submittedName>
        <fullName evidence="2">Uncharacterized protein</fullName>
    </submittedName>
</protein>